<dbReference type="InterPro" id="IPR011990">
    <property type="entry name" value="TPR-like_helical_dom_sf"/>
</dbReference>
<proteinExistence type="predicted"/>
<dbReference type="EMBL" id="BDGG01000001">
    <property type="protein sequence ID" value="GAU87324.1"/>
    <property type="molecule type" value="Genomic_DNA"/>
</dbReference>
<sequence>MVAPTSMALAVLYRELPHIYERLGRMDRCVEAYKVVIPTVENLMDKYDQNTFDGLARLIVFHLERGEVGEAVPYIEKAWTRLQVIP</sequence>
<evidence type="ECO:0000313" key="1">
    <source>
        <dbReference type="EMBL" id="GAU87324.1"/>
    </source>
</evidence>
<accession>A0A1D1UBX8</accession>
<dbReference type="SUPFAM" id="SSF48452">
    <property type="entry name" value="TPR-like"/>
    <property type="match status" value="1"/>
</dbReference>
<name>A0A1D1UBX8_RAMVA</name>
<protein>
    <submittedName>
        <fullName evidence="1">Uncharacterized protein</fullName>
    </submittedName>
</protein>
<organism evidence="1 2">
    <name type="scientific">Ramazzottius varieornatus</name>
    <name type="common">Water bear</name>
    <name type="synonym">Tardigrade</name>
    <dbReference type="NCBI Taxonomy" id="947166"/>
    <lineage>
        <taxon>Eukaryota</taxon>
        <taxon>Metazoa</taxon>
        <taxon>Ecdysozoa</taxon>
        <taxon>Tardigrada</taxon>
        <taxon>Eutardigrada</taxon>
        <taxon>Parachela</taxon>
        <taxon>Hypsibioidea</taxon>
        <taxon>Ramazzottiidae</taxon>
        <taxon>Ramazzottius</taxon>
    </lineage>
</organism>
<gene>
    <name evidence="1" type="primary">RvY_00198</name>
    <name evidence="1" type="synonym">RvY_00198.3</name>
    <name evidence="1" type="ORF">RvY_00198-3</name>
</gene>
<dbReference type="AlphaFoldDB" id="A0A1D1UBX8"/>
<comment type="caution">
    <text evidence="1">The sequence shown here is derived from an EMBL/GenBank/DDBJ whole genome shotgun (WGS) entry which is preliminary data.</text>
</comment>
<reference evidence="1 2" key="1">
    <citation type="journal article" date="2016" name="Nat. Commun.">
        <title>Extremotolerant tardigrade genome and improved radiotolerance of human cultured cells by tardigrade-unique protein.</title>
        <authorList>
            <person name="Hashimoto T."/>
            <person name="Horikawa D.D."/>
            <person name="Saito Y."/>
            <person name="Kuwahara H."/>
            <person name="Kozuka-Hata H."/>
            <person name="Shin-I T."/>
            <person name="Minakuchi Y."/>
            <person name="Ohishi K."/>
            <person name="Motoyama A."/>
            <person name="Aizu T."/>
            <person name="Enomoto A."/>
            <person name="Kondo K."/>
            <person name="Tanaka S."/>
            <person name="Hara Y."/>
            <person name="Koshikawa S."/>
            <person name="Sagara H."/>
            <person name="Miura T."/>
            <person name="Yokobori S."/>
            <person name="Miyagawa K."/>
            <person name="Suzuki Y."/>
            <person name="Kubo T."/>
            <person name="Oyama M."/>
            <person name="Kohara Y."/>
            <person name="Fujiyama A."/>
            <person name="Arakawa K."/>
            <person name="Katayama T."/>
            <person name="Toyoda A."/>
            <person name="Kunieda T."/>
        </authorList>
    </citation>
    <scope>NUCLEOTIDE SEQUENCE [LARGE SCALE GENOMIC DNA]</scope>
    <source>
        <strain evidence="1 2">YOKOZUNA-1</strain>
    </source>
</reference>
<dbReference type="Proteomes" id="UP000186922">
    <property type="component" value="Unassembled WGS sequence"/>
</dbReference>
<keyword evidence="2" id="KW-1185">Reference proteome</keyword>
<evidence type="ECO:0000313" key="2">
    <source>
        <dbReference type="Proteomes" id="UP000186922"/>
    </source>
</evidence>